<dbReference type="FunFam" id="3.90.550.10:FF:000046">
    <property type="entry name" value="Mannose-1-phosphate guanylyltransferase (GDP)"/>
    <property type="match status" value="1"/>
</dbReference>
<keyword evidence="6" id="KW-0342">GTP-binding</keyword>
<dbReference type="Pfam" id="PF22640">
    <property type="entry name" value="ManC_GMP_beta-helix"/>
    <property type="match status" value="1"/>
</dbReference>
<dbReference type="PANTHER" id="PTHR46390:SF1">
    <property type="entry name" value="MANNOSE-1-PHOSPHATE GUANYLYLTRANSFERASE"/>
    <property type="match status" value="1"/>
</dbReference>
<comment type="similarity">
    <text evidence="1">Belongs to the mannose-6-phosphate isomerase type 2 family.</text>
</comment>
<keyword evidence="5" id="KW-0547">Nucleotide-binding</keyword>
<dbReference type="PANTHER" id="PTHR46390">
    <property type="entry name" value="MANNOSE-1-PHOSPHATE GUANYLYLTRANSFERASE"/>
    <property type="match status" value="1"/>
</dbReference>
<reference evidence="10" key="1">
    <citation type="journal article" date="2021" name="PeerJ">
        <title>Extensive microbial diversity within the chicken gut microbiome revealed by metagenomics and culture.</title>
        <authorList>
            <person name="Gilroy R."/>
            <person name="Ravi A."/>
            <person name="Getino M."/>
            <person name="Pursley I."/>
            <person name="Horton D.L."/>
            <person name="Alikhan N.F."/>
            <person name="Baker D."/>
            <person name="Gharbi K."/>
            <person name="Hall N."/>
            <person name="Watson M."/>
            <person name="Adriaenssens E.M."/>
            <person name="Foster-Nyarko E."/>
            <person name="Jarju S."/>
            <person name="Secka A."/>
            <person name="Antonio M."/>
            <person name="Oren A."/>
            <person name="Chaudhuri R.R."/>
            <person name="La Ragione R."/>
            <person name="Hildebrand F."/>
            <person name="Pallen M.J."/>
        </authorList>
    </citation>
    <scope>NUCLEOTIDE SEQUENCE</scope>
    <source>
        <strain evidence="10">ChiW7-2402</strain>
    </source>
</reference>
<dbReference type="InterPro" id="IPR049577">
    <property type="entry name" value="GMPP_N"/>
</dbReference>
<evidence type="ECO:0000313" key="10">
    <source>
        <dbReference type="EMBL" id="HIZ72582.1"/>
    </source>
</evidence>
<dbReference type="GO" id="GO:0005525">
    <property type="term" value="F:GTP binding"/>
    <property type="evidence" value="ECO:0007669"/>
    <property type="project" value="UniProtKB-KW"/>
</dbReference>
<evidence type="ECO:0000256" key="6">
    <source>
        <dbReference type="ARBA" id="ARBA00023134"/>
    </source>
</evidence>
<feature type="domain" description="MannoseP isomerase/GMP-like beta-helix" evidence="9">
    <location>
        <begin position="294"/>
        <end position="344"/>
    </location>
</feature>
<evidence type="ECO:0000313" key="11">
    <source>
        <dbReference type="Proteomes" id="UP000824102"/>
    </source>
</evidence>
<evidence type="ECO:0000256" key="2">
    <source>
        <dbReference type="ARBA" id="ARBA00012387"/>
    </source>
</evidence>
<evidence type="ECO:0000256" key="3">
    <source>
        <dbReference type="ARBA" id="ARBA00022679"/>
    </source>
</evidence>
<evidence type="ECO:0000256" key="1">
    <source>
        <dbReference type="ARBA" id="ARBA00006115"/>
    </source>
</evidence>
<name>A0A9D2G5H1_9FIRM</name>
<dbReference type="InterPro" id="IPR054566">
    <property type="entry name" value="ManC/GMP-like_b-helix"/>
</dbReference>
<dbReference type="SUPFAM" id="SSF53448">
    <property type="entry name" value="Nucleotide-diphospho-sugar transferases"/>
    <property type="match status" value="1"/>
</dbReference>
<keyword evidence="3 10" id="KW-0808">Transferase</keyword>
<protein>
    <recommendedName>
        <fullName evidence="2">mannose-1-phosphate guanylyltransferase</fullName>
        <ecNumber evidence="2">2.7.7.13</ecNumber>
    </recommendedName>
</protein>
<evidence type="ECO:0000256" key="4">
    <source>
        <dbReference type="ARBA" id="ARBA00022695"/>
    </source>
</evidence>
<dbReference type="Gene3D" id="3.90.550.10">
    <property type="entry name" value="Spore Coat Polysaccharide Biosynthesis Protein SpsA, Chain A"/>
    <property type="match status" value="1"/>
</dbReference>
<dbReference type="AlphaFoldDB" id="A0A9D2G5H1"/>
<evidence type="ECO:0000259" key="9">
    <source>
        <dbReference type="Pfam" id="PF22640"/>
    </source>
</evidence>
<gene>
    <name evidence="10" type="ORF">H9964_03250</name>
</gene>
<keyword evidence="4" id="KW-0548">Nucleotidyltransferase</keyword>
<sequence>MNVYGVVMAGGSGTRFWPLSRKQMPKQLLNLTGHDAMINEAIARLRPIAKDGIFVVSGRSQRESLFRVLDKSIPADHVLLEPAARNTAACIGYAAIEILKRCGDGVLVVIPSDSYIRNTQAFEEALSLAVAAAEEQDAIVTIGIRPTFPATGYGYIRCEEGTSPVKRVLRFVEKPDLAHAKEYLASGDYVWNSGMFVWKASLILEKFKKYLPELYEELLRIGDAVGTGQEEDVIDRIYPEMPSISVDYGILEKTDGILVVPADLGWSDVGSLDMLGAVRAADGNDNVIVGETYPVDTHHSIIYTGGKPVCTVGVDDLIIIDTPDVLLVCSKERAQDVKKIVEELRAKGKEELL</sequence>
<dbReference type="CDD" id="cd02509">
    <property type="entry name" value="GDP-M1P_Guanylyltransferase"/>
    <property type="match status" value="1"/>
</dbReference>
<dbReference type="Proteomes" id="UP000824102">
    <property type="component" value="Unassembled WGS sequence"/>
</dbReference>
<dbReference type="InterPro" id="IPR029044">
    <property type="entry name" value="Nucleotide-diphossugar_trans"/>
</dbReference>
<proteinExistence type="inferred from homology"/>
<comment type="catalytic activity">
    <reaction evidence="7">
        <text>alpha-D-mannose 1-phosphate + GTP + H(+) = GDP-alpha-D-mannose + diphosphate</text>
        <dbReference type="Rhea" id="RHEA:15229"/>
        <dbReference type="ChEBI" id="CHEBI:15378"/>
        <dbReference type="ChEBI" id="CHEBI:33019"/>
        <dbReference type="ChEBI" id="CHEBI:37565"/>
        <dbReference type="ChEBI" id="CHEBI:57527"/>
        <dbReference type="ChEBI" id="CHEBI:58409"/>
        <dbReference type="EC" id="2.7.7.13"/>
    </reaction>
</comment>
<organism evidence="10 11">
    <name type="scientific">Candidatus Gallimonas intestinavium</name>
    <dbReference type="NCBI Taxonomy" id="2838603"/>
    <lineage>
        <taxon>Bacteria</taxon>
        <taxon>Bacillati</taxon>
        <taxon>Bacillota</taxon>
        <taxon>Clostridia</taxon>
        <taxon>Candidatus Gallimonas</taxon>
    </lineage>
</organism>
<evidence type="ECO:0000259" key="8">
    <source>
        <dbReference type="Pfam" id="PF00483"/>
    </source>
</evidence>
<dbReference type="SUPFAM" id="SSF159283">
    <property type="entry name" value="Guanosine diphospho-D-mannose pyrophosphorylase/mannose-6-phosphate isomerase linker domain"/>
    <property type="match status" value="1"/>
</dbReference>
<dbReference type="InterPro" id="IPR005835">
    <property type="entry name" value="NTP_transferase_dom"/>
</dbReference>
<dbReference type="InterPro" id="IPR051161">
    <property type="entry name" value="Mannose-6P_isomerase_type2"/>
</dbReference>
<evidence type="ECO:0000256" key="7">
    <source>
        <dbReference type="ARBA" id="ARBA00047343"/>
    </source>
</evidence>
<comment type="caution">
    <text evidence="10">The sequence shown here is derived from an EMBL/GenBank/DDBJ whole genome shotgun (WGS) entry which is preliminary data.</text>
</comment>
<dbReference type="EC" id="2.7.7.13" evidence="2"/>
<dbReference type="GO" id="GO:0009298">
    <property type="term" value="P:GDP-mannose biosynthetic process"/>
    <property type="evidence" value="ECO:0007669"/>
    <property type="project" value="TreeGrafter"/>
</dbReference>
<evidence type="ECO:0000256" key="5">
    <source>
        <dbReference type="ARBA" id="ARBA00022741"/>
    </source>
</evidence>
<dbReference type="EMBL" id="DXBB01000052">
    <property type="protein sequence ID" value="HIZ72582.1"/>
    <property type="molecule type" value="Genomic_DNA"/>
</dbReference>
<accession>A0A9D2G5H1</accession>
<dbReference type="GO" id="GO:0004475">
    <property type="term" value="F:mannose-1-phosphate guanylyltransferase (GTP) activity"/>
    <property type="evidence" value="ECO:0007669"/>
    <property type="project" value="UniProtKB-EC"/>
</dbReference>
<feature type="domain" description="Nucleotidyl transferase" evidence="8">
    <location>
        <begin position="5"/>
        <end position="277"/>
    </location>
</feature>
<dbReference type="Pfam" id="PF00483">
    <property type="entry name" value="NTP_transferase"/>
    <property type="match status" value="1"/>
</dbReference>
<reference evidence="10" key="2">
    <citation type="submission" date="2021-04" db="EMBL/GenBank/DDBJ databases">
        <authorList>
            <person name="Gilroy R."/>
        </authorList>
    </citation>
    <scope>NUCLEOTIDE SEQUENCE</scope>
    <source>
        <strain evidence="10">ChiW7-2402</strain>
    </source>
</reference>